<gene>
    <name evidence="7" type="ORF">FJW00_09310</name>
</gene>
<dbReference type="PANTHER" id="PTHR42826">
    <property type="entry name" value="DICARBOXYLATE TRANSPORTER 2.1, CHLOROPLASTIC"/>
    <property type="match status" value="1"/>
</dbReference>
<feature type="transmembrane region" description="Helical" evidence="6">
    <location>
        <begin position="117"/>
        <end position="135"/>
    </location>
</feature>
<evidence type="ECO:0000313" key="8">
    <source>
        <dbReference type="Proteomes" id="UP000316142"/>
    </source>
</evidence>
<feature type="transmembrane region" description="Helical" evidence="6">
    <location>
        <begin position="323"/>
        <end position="345"/>
    </location>
</feature>
<evidence type="ECO:0000256" key="1">
    <source>
        <dbReference type="ARBA" id="ARBA00004141"/>
    </source>
</evidence>
<dbReference type="Pfam" id="PF00939">
    <property type="entry name" value="Na_sulph_symp"/>
    <property type="match status" value="1"/>
</dbReference>
<feature type="transmembrane region" description="Helical" evidence="6">
    <location>
        <begin position="177"/>
        <end position="204"/>
    </location>
</feature>
<evidence type="ECO:0000256" key="6">
    <source>
        <dbReference type="SAM" id="Phobius"/>
    </source>
</evidence>
<evidence type="ECO:0000256" key="4">
    <source>
        <dbReference type="ARBA" id="ARBA00022989"/>
    </source>
</evidence>
<reference evidence="7 8" key="1">
    <citation type="submission" date="2019-06" db="EMBL/GenBank/DDBJ databases">
        <title>Taxogenomics and systematics of the genus Pantoea.</title>
        <authorList>
            <person name="Tambong J.T."/>
        </authorList>
    </citation>
    <scope>NUCLEOTIDE SEQUENCE [LARGE SCALE GENOMIC DNA]</scope>
    <source>
        <strain evidence="7 8">LMG 2558</strain>
    </source>
</reference>
<keyword evidence="5 6" id="KW-0472">Membrane</keyword>
<evidence type="ECO:0000313" key="7">
    <source>
        <dbReference type="EMBL" id="TPV28329.1"/>
    </source>
</evidence>
<feature type="transmembrane region" description="Helical" evidence="6">
    <location>
        <begin position="270"/>
        <end position="286"/>
    </location>
</feature>
<feature type="transmembrane region" description="Helical" evidence="6">
    <location>
        <begin position="443"/>
        <end position="466"/>
    </location>
</feature>
<organism evidence="7 8">
    <name type="scientific">Pantoea anthophila</name>
    <dbReference type="NCBI Taxonomy" id="470931"/>
    <lineage>
        <taxon>Bacteria</taxon>
        <taxon>Pseudomonadati</taxon>
        <taxon>Pseudomonadota</taxon>
        <taxon>Gammaproteobacteria</taxon>
        <taxon>Enterobacterales</taxon>
        <taxon>Erwiniaceae</taxon>
        <taxon>Pantoea</taxon>
    </lineage>
</organism>
<accession>A0ABY2Z8H1</accession>
<feature type="transmembrane region" description="Helical" evidence="6">
    <location>
        <begin position="293"/>
        <end position="311"/>
    </location>
</feature>
<protein>
    <submittedName>
        <fullName evidence="7">DASS family sodium-coupled anion symporter</fullName>
    </submittedName>
</protein>
<feature type="transmembrane region" description="Helical" evidence="6">
    <location>
        <begin position="377"/>
        <end position="397"/>
    </location>
</feature>
<feature type="transmembrane region" description="Helical" evidence="6">
    <location>
        <begin position="80"/>
        <end position="96"/>
    </location>
</feature>
<comment type="subcellular location">
    <subcellularLocation>
        <location evidence="1">Membrane</location>
        <topology evidence="1">Multi-pass membrane protein</topology>
    </subcellularLocation>
</comment>
<keyword evidence="4 6" id="KW-1133">Transmembrane helix</keyword>
<comment type="similarity">
    <text evidence="2">Belongs to the SLC13A/DASS transporter (TC 2.A.47) family. DIT1 subfamily.</text>
</comment>
<evidence type="ECO:0000256" key="5">
    <source>
        <dbReference type="ARBA" id="ARBA00023136"/>
    </source>
</evidence>
<evidence type="ECO:0000256" key="2">
    <source>
        <dbReference type="ARBA" id="ARBA00007349"/>
    </source>
</evidence>
<feature type="transmembrane region" description="Helical" evidence="6">
    <location>
        <begin position="216"/>
        <end position="237"/>
    </location>
</feature>
<feature type="transmembrane region" description="Helical" evidence="6">
    <location>
        <begin position="54"/>
        <end position="74"/>
    </location>
</feature>
<feature type="transmembrane region" description="Helical" evidence="6">
    <location>
        <begin position="409"/>
        <end position="431"/>
    </location>
</feature>
<keyword evidence="3 6" id="KW-0812">Transmembrane</keyword>
<keyword evidence="8" id="KW-1185">Reference proteome</keyword>
<evidence type="ECO:0000256" key="3">
    <source>
        <dbReference type="ARBA" id="ARBA00022692"/>
    </source>
</evidence>
<proteinExistence type="inferred from homology"/>
<feature type="transmembrane region" description="Helical" evidence="6">
    <location>
        <begin position="352"/>
        <end position="371"/>
    </location>
</feature>
<sequence>MKSKITKLIPVVIFPALFWTLPCPDGLDINTWHMAGLCLALMCGLILKPFSEPIISLIIVGLGAFFVKDPNALFYGWGQQNVWFILAVLLACSAFRKNGLGKRMAYILLSKFGNTSFGRSSLGLGYVMLICDLILSPATGSNTSRSAIVFPIFRGLSEALDSHPDKNPRKLGAYLELLQHVVTMSTAALFLTGMASNAVIASTINNVVGIELTWALWFKAALVPGLLILFLSPIVVYKLFPPEMRDLGNIKPIVLQKIAEMGPMKRDEKVMFVLFICAILGWSIGYKIGMGLYIVAFIWLALELVFGLLNWDDLMAEKGAWNMFTWFGAFYSLTVALNDGGFYTWIASQLQLYLNLNAISGSLVLVILVLLSLVVKYFFVSNSAYIVSIYPVVLTLAKATQVNMMALSLMLVFFGAYGALLCNYGNGASIYLYGNGYVSQKDWYTKGTIILILISLVLFTVGLPYWKLIGIL</sequence>
<comment type="caution">
    <text evidence="7">The sequence shown here is derived from an EMBL/GenBank/DDBJ whole genome shotgun (WGS) entry which is preliminary data.</text>
</comment>
<dbReference type="InterPro" id="IPR030676">
    <property type="entry name" value="CitT-rel"/>
</dbReference>
<name>A0ABY2Z8H1_9GAMM</name>
<dbReference type="RefSeq" id="WP_111209100.1">
    <property type="nucleotide sequence ID" value="NZ_CP122311.1"/>
</dbReference>
<dbReference type="NCBIfam" id="TIGR00785">
    <property type="entry name" value="dass"/>
    <property type="match status" value="1"/>
</dbReference>
<dbReference type="Proteomes" id="UP000316142">
    <property type="component" value="Unassembled WGS sequence"/>
</dbReference>
<dbReference type="EMBL" id="VHIZ01000038">
    <property type="protein sequence ID" value="TPV28329.1"/>
    <property type="molecule type" value="Genomic_DNA"/>
</dbReference>
<dbReference type="InterPro" id="IPR001898">
    <property type="entry name" value="SLC13A/DASS"/>
</dbReference>